<evidence type="ECO:0000313" key="1">
    <source>
        <dbReference type="EnsemblPlants" id="OB11G15330.1"/>
    </source>
</evidence>
<organism evidence="1">
    <name type="scientific">Oryza brachyantha</name>
    <name type="common">malo sina</name>
    <dbReference type="NCBI Taxonomy" id="4533"/>
    <lineage>
        <taxon>Eukaryota</taxon>
        <taxon>Viridiplantae</taxon>
        <taxon>Streptophyta</taxon>
        <taxon>Embryophyta</taxon>
        <taxon>Tracheophyta</taxon>
        <taxon>Spermatophyta</taxon>
        <taxon>Magnoliopsida</taxon>
        <taxon>Liliopsida</taxon>
        <taxon>Poales</taxon>
        <taxon>Poaceae</taxon>
        <taxon>BOP clade</taxon>
        <taxon>Oryzoideae</taxon>
        <taxon>Oryzeae</taxon>
        <taxon>Oryzinae</taxon>
        <taxon>Oryza</taxon>
    </lineage>
</organism>
<dbReference type="Proteomes" id="UP000006038">
    <property type="component" value="Chromosome 11"/>
</dbReference>
<dbReference type="EnsemblPlants" id="OB11G15330.1">
    <property type="protein sequence ID" value="OB11G15330.1"/>
    <property type="gene ID" value="OB11G15330"/>
</dbReference>
<sequence>MRPDGYPIPVRYPMGTDIGTGTNIIFYLRVRTIVGSRDIMATILGRVRQVRFVLCRLDSQLIEAQVYFKIVAAVPPGAEQGKCVVRALSDDKWDELMKDLQIFVWKAEIERDRLLGRMGDIHGGEQMEDATNSFVATDKKKGLSEDIFGLRIVSED</sequence>
<reference evidence="1" key="1">
    <citation type="journal article" date="2013" name="Nat. Commun.">
        <title>Whole-genome sequencing of Oryza brachyantha reveals mechanisms underlying Oryza genome evolution.</title>
        <authorList>
            <person name="Chen J."/>
            <person name="Huang Q."/>
            <person name="Gao D."/>
            <person name="Wang J."/>
            <person name="Lang Y."/>
            <person name="Liu T."/>
            <person name="Li B."/>
            <person name="Bai Z."/>
            <person name="Luis Goicoechea J."/>
            <person name="Liang C."/>
            <person name="Chen C."/>
            <person name="Zhang W."/>
            <person name="Sun S."/>
            <person name="Liao Y."/>
            <person name="Zhang X."/>
            <person name="Yang L."/>
            <person name="Song C."/>
            <person name="Wang M."/>
            <person name="Shi J."/>
            <person name="Liu G."/>
            <person name="Liu J."/>
            <person name="Zhou H."/>
            <person name="Zhou W."/>
            <person name="Yu Q."/>
            <person name="An N."/>
            <person name="Chen Y."/>
            <person name="Cai Q."/>
            <person name="Wang B."/>
            <person name="Liu B."/>
            <person name="Min J."/>
            <person name="Huang Y."/>
            <person name="Wu H."/>
            <person name="Li Z."/>
            <person name="Zhang Y."/>
            <person name="Yin Y."/>
            <person name="Song W."/>
            <person name="Jiang J."/>
            <person name="Jackson S.A."/>
            <person name="Wing R.A."/>
            <person name="Wang J."/>
            <person name="Chen M."/>
        </authorList>
    </citation>
    <scope>NUCLEOTIDE SEQUENCE [LARGE SCALE GENOMIC DNA]</scope>
    <source>
        <strain evidence="1">cv. IRGC 101232</strain>
    </source>
</reference>
<protein>
    <submittedName>
        <fullName evidence="1">Uncharacterized protein</fullName>
    </submittedName>
</protein>
<dbReference type="AlphaFoldDB" id="J3N6U7"/>
<reference evidence="1" key="2">
    <citation type="submission" date="2013-04" db="UniProtKB">
        <authorList>
            <consortium name="EnsemblPlants"/>
        </authorList>
    </citation>
    <scope>IDENTIFICATION</scope>
</reference>
<dbReference type="Gramene" id="OB11G15330.1">
    <property type="protein sequence ID" value="OB11G15330.1"/>
    <property type="gene ID" value="OB11G15330"/>
</dbReference>
<accession>J3N6U7</accession>
<proteinExistence type="predicted"/>
<dbReference type="HOGENOM" id="CLU_1689418_0_0_1"/>
<name>J3N6U7_ORYBR</name>
<keyword evidence="2" id="KW-1185">Reference proteome</keyword>
<evidence type="ECO:0000313" key="2">
    <source>
        <dbReference type="Proteomes" id="UP000006038"/>
    </source>
</evidence>